<dbReference type="Pfam" id="PF00326">
    <property type="entry name" value="Peptidase_S9"/>
    <property type="match status" value="1"/>
</dbReference>
<evidence type="ECO:0000313" key="4">
    <source>
        <dbReference type="EMBL" id="QCX38986.1"/>
    </source>
</evidence>
<keyword evidence="1" id="KW-0378">Hydrolase</keyword>
<evidence type="ECO:0000313" key="5">
    <source>
        <dbReference type="Proteomes" id="UP000306229"/>
    </source>
</evidence>
<evidence type="ECO:0000259" key="3">
    <source>
        <dbReference type="Pfam" id="PF00326"/>
    </source>
</evidence>
<keyword evidence="5" id="KW-1185">Reference proteome</keyword>
<keyword evidence="2" id="KW-0732">Signal</keyword>
<dbReference type="InterPro" id="IPR001375">
    <property type="entry name" value="Peptidase_S9_cat"/>
</dbReference>
<proteinExistence type="predicted"/>
<dbReference type="EMBL" id="CP040749">
    <property type="protein sequence ID" value="QCX38986.1"/>
    <property type="molecule type" value="Genomic_DNA"/>
</dbReference>
<dbReference type="RefSeq" id="WP_138949863.1">
    <property type="nucleotide sequence ID" value="NZ_CP040749.1"/>
</dbReference>
<name>A0A5B7TV79_9FLAO</name>
<dbReference type="GO" id="GO:0006508">
    <property type="term" value="P:proteolysis"/>
    <property type="evidence" value="ECO:0007669"/>
    <property type="project" value="InterPro"/>
</dbReference>
<dbReference type="SUPFAM" id="SSF53474">
    <property type="entry name" value="alpha/beta-Hydrolases"/>
    <property type="match status" value="1"/>
</dbReference>
<dbReference type="AlphaFoldDB" id="A0A5B7TV79"/>
<feature type="signal peptide" evidence="2">
    <location>
        <begin position="1"/>
        <end position="25"/>
    </location>
</feature>
<dbReference type="Gene3D" id="3.40.50.1820">
    <property type="entry name" value="alpha/beta hydrolase"/>
    <property type="match status" value="1"/>
</dbReference>
<gene>
    <name evidence="4" type="ORF">FF125_11265</name>
</gene>
<feature type="domain" description="Peptidase S9 prolyl oligopeptidase catalytic" evidence="3">
    <location>
        <begin position="707"/>
        <end position="884"/>
    </location>
</feature>
<dbReference type="Proteomes" id="UP000306229">
    <property type="component" value="Chromosome"/>
</dbReference>
<sequence>MNTLNHNRTYSLFLGLLMCSLVSFGQTKKPLSLDDYAQWNKITNTAISPNGNWVTFSYVPNEGDATLHIKKTEGDTLRTAINGKQVAFSANSKWVAYLVNPTKKAVEKLKEAKKPILSDLQLLNLESNKVSEVKNVKGYHFSKTSQFIAIQKNPMDKKADHKGSDVLLKDLNKDITLNIGNVANYAFNKEGTLFSYVVDANEDDGNGLFLIDLNTLRTYPLHTGKFTYAQMTWNKKGDRLAALFGTKIDTLVERENKLYYTSNLSSGMTTAIIPNIYSPEGDANFPKPLTICDYGKLTWNKAGTQITFGVKAQKDVIKKDDLLKADVDVWHYKDERIQSRQAVQAKQDEKATFTAVLNLDSKKFIPLENEEMPRVTVSKKSDWAVGSVDTLYRKDLTMVRGYTDLYSINTKTGAKKLIAKKVLRNMGISPNGEWALFSKDGAVMGYQFANGTLSNLTERTGINFANEEYDIPVEKPTYGIAGWSKDGETLLLNHKFDIWIISLNSEAVSNLTQGVGTEGKIRFRLVQLDPEAETFDLTKPLLLYAYGDRTKKSGYYEVTAGKKPKALIYEDKMMGRVLKAKDTDNIIFTQQTFVDFPDYWTSNLAFKRPKKITNANPQQADFKWGKRVLVDYTDERGHELQATLALPADYDSSKKYPMIVYFYEKMSNRHHLYSMPTYDDRPHMSAYASNGYLVLMPDIVFDEGLPGSSALDDVTSATKEVIKLGYADPDHIGLQGHSWGGYESSFIVTQTDMFATVVTGAPLTNLVSMYNIAYKRSGSLNGPILEWSQGRMGVSPYENLALYQSQSPVHQAKNINTPFLILHGTSDGAVDWNQGLEFYSAARRLGKEVILLSYPDEPHHLGKEENQKDFQIRMKQYFDHYLKDSVAPLWMKEGIKHADKKRVGPEVLKKGE</sequence>
<organism evidence="4 5">
    <name type="scientific">Aureibaculum algae</name>
    <dbReference type="NCBI Taxonomy" id="2584122"/>
    <lineage>
        <taxon>Bacteria</taxon>
        <taxon>Pseudomonadati</taxon>
        <taxon>Bacteroidota</taxon>
        <taxon>Flavobacteriia</taxon>
        <taxon>Flavobacteriales</taxon>
        <taxon>Flavobacteriaceae</taxon>
        <taxon>Aureibaculum</taxon>
    </lineage>
</organism>
<dbReference type="PANTHER" id="PTHR42776:SF27">
    <property type="entry name" value="DIPEPTIDYL PEPTIDASE FAMILY MEMBER 6"/>
    <property type="match status" value="1"/>
</dbReference>
<dbReference type="SUPFAM" id="SSF82171">
    <property type="entry name" value="DPP6 N-terminal domain-like"/>
    <property type="match status" value="1"/>
</dbReference>
<reference evidence="4 5" key="1">
    <citation type="submission" date="2019-05" db="EMBL/GenBank/DDBJ databases">
        <title>Algicella ahnfeltiae gen. nov., sp. nov., a novel marine bacterium of the family Flavobacteriaceae isolated from a red alga.</title>
        <authorList>
            <person name="Nedashkovskaya O.I."/>
            <person name="Kukhlevskiy A.D."/>
            <person name="Kim S.-G."/>
            <person name="Zhukova N.V."/>
            <person name="Mikhailov V.V."/>
        </authorList>
    </citation>
    <scope>NUCLEOTIDE SEQUENCE [LARGE SCALE GENOMIC DNA]</scope>
    <source>
        <strain evidence="4 5">10Alg115</strain>
    </source>
</reference>
<accession>A0A5B7TV79</accession>
<protein>
    <submittedName>
        <fullName evidence="4">S9 family peptidase</fullName>
    </submittedName>
</protein>
<evidence type="ECO:0000256" key="2">
    <source>
        <dbReference type="SAM" id="SignalP"/>
    </source>
</evidence>
<dbReference type="KEGG" id="fbe:FF125_11265"/>
<dbReference type="OrthoDB" id="9812921at2"/>
<evidence type="ECO:0000256" key="1">
    <source>
        <dbReference type="ARBA" id="ARBA00022801"/>
    </source>
</evidence>
<dbReference type="InterPro" id="IPR029058">
    <property type="entry name" value="AB_hydrolase_fold"/>
</dbReference>
<feature type="chain" id="PRO_5022827557" evidence="2">
    <location>
        <begin position="26"/>
        <end position="912"/>
    </location>
</feature>
<dbReference type="GO" id="GO:0004252">
    <property type="term" value="F:serine-type endopeptidase activity"/>
    <property type="evidence" value="ECO:0007669"/>
    <property type="project" value="TreeGrafter"/>
</dbReference>
<dbReference type="PANTHER" id="PTHR42776">
    <property type="entry name" value="SERINE PEPTIDASE S9 FAMILY MEMBER"/>
    <property type="match status" value="1"/>
</dbReference>